<accession>A0A7M2WQZ3</accession>
<dbReference type="KEGG" id="hbs:IPV69_16310"/>
<evidence type="ECO:0000256" key="1">
    <source>
        <dbReference type="SAM" id="SignalP"/>
    </source>
</evidence>
<reference evidence="2 3" key="1">
    <citation type="submission" date="2020-10" db="EMBL/GenBank/DDBJ databases">
        <title>Wide distribution of Phycisphaera-like planctomycetes from WD2101 soil group in peatlands and genome analysis of the first cultivated representative.</title>
        <authorList>
            <person name="Dedysh S.N."/>
            <person name="Beletsky A.V."/>
            <person name="Ivanova A."/>
            <person name="Kulichevskaya I.S."/>
            <person name="Suzina N.E."/>
            <person name="Philippov D.A."/>
            <person name="Rakitin A.L."/>
            <person name="Mardanov A.V."/>
            <person name="Ravin N.V."/>
        </authorList>
    </citation>
    <scope>NUCLEOTIDE SEQUENCE [LARGE SCALE GENOMIC DNA]</scope>
    <source>
        <strain evidence="2 3">M1803</strain>
    </source>
</reference>
<feature type="signal peptide" evidence="1">
    <location>
        <begin position="1"/>
        <end position="27"/>
    </location>
</feature>
<protein>
    <recommendedName>
        <fullName evidence="4">CHAT domain-containing protein</fullName>
    </recommendedName>
</protein>
<evidence type="ECO:0008006" key="4">
    <source>
        <dbReference type="Google" id="ProtNLM"/>
    </source>
</evidence>
<organism evidence="2 3">
    <name type="scientific">Humisphaera borealis</name>
    <dbReference type="NCBI Taxonomy" id="2807512"/>
    <lineage>
        <taxon>Bacteria</taxon>
        <taxon>Pseudomonadati</taxon>
        <taxon>Planctomycetota</taxon>
        <taxon>Phycisphaerae</taxon>
        <taxon>Tepidisphaerales</taxon>
        <taxon>Tepidisphaeraceae</taxon>
        <taxon>Humisphaera</taxon>
    </lineage>
</organism>
<keyword evidence="1" id="KW-0732">Signal</keyword>
<dbReference type="Proteomes" id="UP000593765">
    <property type="component" value="Chromosome"/>
</dbReference>
<sequence>MSRSLASWIRVPALALIVFAVLGQASAQQPATQPAPTFTGAWRTTFGDMTLTQTGADVTGSYVSAGLTGVVTGKVEGRTLTFTYKEAVAEGEGVFDLSPDGATFTGKWRVKGTQPWGQWEGQRVDPAVAAAGATFAGVWNTSFGSMRLHQDGRKVHGTYAFAGRSTITGDIDEKGVLTFKYDQPDGEKGDGQFTLSAAGGSFSGTWTTVKDGKKGGGPWTGTRIVPKPGVIWLIVLEAPWEAQLRDNEFSYGLMLRTYFARIPRVQVRHRSISDEADVRRWCGEITYLAEPVVLYFSSHGTAEGLTVGGSKPIGADVLTECIRDAGNIKLLHFGTCLVAGGDIPKKIHEGLGKGATFPISGFSQAADWAGSALVDFAYLELIFTQEMSPADAAKQVRKMMTFAGEKPVGGTIIPPTGLVVIDPPAK</sequence>
<evidence type="ECO:0000313" key="3">
    <source>
        <dbReference type="Proteomes" id="UP000593765"/>
    </source>
</evidence>
<name>A0A7M2WQZ3_9BACT</name>
<evidence type="ECO:0000313" key="2">
    <source>
        <dbReference type="EMBL" id="QOV87843.1"/>
    </source>
</evidence>
<keyword evidence="3" id="KW-1185">Reference proteome</keyword>
<dbReference type="RefSeq" id="WP_206290754.1">
    <property type="nucleotide sequence ID" value="NZ_CP063458.1"/>
</dbReference>
<dbReference type="AlphaFoldDB" id="A0A7M2WQZ3"/>
<gene>
    <name evidence="2" type="ORF">IPV69_16310</name>
</gene>
<dbReference type="EMBL" id="CP063458">
    <property type="protein sequence ID" value="QOV87843.1"/>
    <property type="molecule type" value="Genomic_DNA"/>
</dbReference>
<proteinExistence type="predicted"/>
<feature type="chain" id="PRO_5034613875" description="CHAT domain-containing protein" evidence="1">
    <location>
        <begin position="28"/>
        <end position="426"/>
    </location>
</feature>